<proteinExistence type="predicted"/>
<evidence type="ECO:0000313" key="2">
    <source>
        <dbReference type="Proteomes" id="UP000266861"/>
    </source>
</evidence>
<name>A0A397JF12_9GLOM</name>
<protein>
    <submittedName>
        <fullName evidence="1">Uncharacterized protein</fullName>
    </submittedName>
</protein>
<evidence type="ECO:0000313" key="1">
    <source>
        <dbReference type="EMBL" id="RHZ85742.1"/>
    </source>
</evidence>
<dbReference type="Proteomes" id="UP000266861">
    <property type="component" value="Unassembled WGS sequence"/>
</dbReference>
<dbReference type="EMBL" id="PQFF01000057">
    <property type="protein sequence ID" value="RHZ85742.1"/>
    <property type="molecule type" value="Genomic_DNA"/>
</dbReference>
<dbReference type="AlphaFoldDB" id="A0A397JF12"/>
<gene>
    <name evidence="1" type="ORF">Glove_60g125</name>
</gene>
<accession>A0A397JF12</accession>
<organism evidence="1 2">
    <name type="scientific">Diversispora epigaea</name>
    <dbReference type="NCBI Taxonomy" id="1348612"/>
    <lineage>
        <taxon>Eukaryota</taxon>
        <taxon>Fungi</taxon>
        <taxon>Fungi incertae sedis</taxon>
        <taxon>Mucoromycota</taxon>
        <taxon>Glomeromycotina</taxon>
        <taxon>Glomeromycetes</taxon>
        <taxon>Diversisporales</taxon>
        <taxon>Diversisporaceae</taxon>
        <taxon>Diversispora</taxon>
    </lineage>
</organism>
<keyword evidence="2" id="KW-1185">Reference proteome</keyword>
<comment type="caution">
    <text evidence="1">The sequence shown here is derived from an EMBL/GenBank/DDBJ whole genome shotgun (WGS) entry which is preliminary data.</text>
</comment>
<sequence length="247" mass="28058">MGDTLVSKECSVVMVCDVMNSGRTGIRGDSCFGRRWEDIRKELYYQIEACKCRALDARRAHGLTGAGNRGRLSNLGLPLNFLPKGTKLDSFEVIQNGASTYISNRGLPLNFLPKGTKLDSFEVIQNGVDNNIIRQLKIADEDQKIKSKSQKKELFSYSYNNNGSGYSDALREVNRKGRSNKITNKRYRRKLGIEEEHIRSNLMEQKEELLIDTDEMTLKLIVDMVKYLNNSNTEAQARQRGVRNVLV</sequence>
<reference evidence="1 2" key="1">
    <citation type="submission" date="2018-08" db="EMBL/GenBank/DDBJ databases">
        <title>Genome and evolution of the arbuscular mycorrhizal fungus Diversispora epigaea (formerly Glomus versiforme) and its bacterial endosymbionts.</title>
        <authorList>
            <person name="Sun X."/>
            <person name="Fei Z."/>
            <person name="Harrison M."/>
        </authorList>
    </citation>
    <scope>NUCLEOTIDE SEQUENCE [LARGE SCALE GENOMIC DNA]</scope>
    <source>
        <strain evidence="1 2">IT104</strain>
    </source>
</reference>